<evidence type="ECO:0000313" key="1">
    <source>
        <dbReference type="EMBL" id="GEC10767.1"/>
    </source>
</evidence>
<gene>
    <name evidence="1" type="ORF">SSP24_84220</name>
</gene>
<comment type="caution">
    <text evidence="1">The sequence shown here is derived from an EMBL/GenBank/DDBJ whole genome shotgun (WGS) entry which is preliminary data.</text>
</comment>
<keyword evidence="2" id="KW-1185">Reference proteome</keyword>
<dbReference type="AlphaFoldDB" id="A0A4Y3VV90"/>
<protein>
    <submittedName>
        <fullName evidence="1">Uncharacterized protein</fullName>
    </submittedName>
</protein>
<evidence type="ECO:0000313" key="2">
    <source>
        <dbReference type="Proteomes" id="UP000317881"/>
    </source>
</evidence>
<accession>A0A4Y3VV90</accession>
<organism evidence="1 2">
    <name type="scientific">Streptomyces spinoverrucosus</name>
    <dbReference type="NCBI Taxonomy" id="284043"/>
    <lineage>
        <taxon>Bacteria</taxon>
        <taxon>Bacillati</taxon>
        <taxon>Actinomycetota</taxon>
        <taxon>Actinomycetes</taxon>
        <taxon>Kitasatosporales</taxon>
        <taxon>Streptomycetaceae</taxon>
        <taxon>Streptomyces</taxon>
    </lineage>
</organism>
<name>A0A4Y3VV90_9ACTN</name>
<dbReference type="Proteomes" id="UP000317881">
    <property type="component" value="Unassembled WGS sequence"/>
</dbReference>
<reference evidence="1 2" key="1">
    <citation type="submission" date="2019-06" db="EMBL/GenBank/DDBJ databases">
        <title>Whole genome shotgun sequence of Streptomyces spinoverrucosus NBRC 14228.</title>
        <authorList>
            <person name="Hosoyama A."/>
            <person name="Uohara A."/>
            <person name="Ohji S."/>
            <person name="Ichikawa N."/>
        </authorList>
    </citation>
    <scope>NUCLEOTIDE SEQUENCE [LARGE SCALE GENOMIC DNA]</scope>
    <source>
        <strain evidence="1 2">NBRC 14228</strain>
    </source>
</reference>
<dbReference type="EMBL" id="BJND01000165">
    <property type="protein sequence ID" value="GEC10767.1"/>
    <property type="molecule type" value="Genomic_DNA"/>
</dbReference>
<proteinExistence type="predicted"/>
<sequence>MQLLDAAGQDQVIAQGALETPRWTNALLMRQKQAYPPVSSLRQGIRSRSTCPLTRCHRPQGYARP</sequence>